<dbReference type="InterPro" id="IPR007941">
    <property type="entry name" value="DUF726"/>
</dbReference>
<comment type="caution">
    <text evidence="8">The sequence shown here is derived from an EMBL/GenBank/DDBJ whole genome shotgun (WGS) entry which is preliminary data.</text>
</comment>
<feature type="compositionally biased region" description="Basic and acidic residues" evidence="6">
    <location>
        <begin position="709"/>
        <end position="719"/>
    </location>
</feature>
<dbReference type="OrthoDB" id="277931at2759"/>
<gene>
    <name evidence="8" type="ORF">N0V84_008354</name>
</gene>
<evidence type="ECO:0000256" key="5">
    <source>
        <dbReference type="ARBA" id="ARBA00023136"/>
    </source>
</evidence>
<dbReference type="PANTHER" id="PTHR17920">
    <property type="entry name" value="TRANSMEMBRANE AND COILED-COIL DOMAIN-CONTAINING PROTEIN 4 TMCO4"/>
    <property type="match status" value="1"/>
</dbReference>
<dbReference type="InterPro" id="IPR029058">
    <property type="entry name" value="AB_hydrolase_fold"/>
</dbReference>
<evidence type="ECO:0000256" key="2">
    <source>
        <dbReference type="ARBA" id="ARBA00009824"/>
    </source>
</evidence>
<keyword evidence="3 7" id="KW-0812">Transmembrane</keyword>
<feature type="transmembrane region" description="Helical" evidence="7">
    <location>
        <begin position="425"/>
        <end position="445"/>
    </location>
</feature>
<feature type="region of interest" description="Disordered" evidence="6">
    <location>
        <begin position="632"/>
        <end position="806"/>
    </location>
</feature>
<comment type="similarity">
    <text evidence="2">Belongs to the TMCO4 family.</text>
</comment>
<sequence length="806" mass="89154">MAPTCSDPRQIVISLNPARRQALWKLVNEITDFMSSQLEVADEELGPVLSTPRDESGPSTPRDEDPEKRVQQPNRSAQSLRIQRAALKHLAEWKREFMPKLEEIIRVKDDHKIQEERRKHQQALEQKKLDTPEEGENLISFGETKIDKLEDVTSLQALYHPIPTRLTTIPSEDRKEALSCILLLILSTGKYSAHTRALALYLASSLELSQSFIINEEIEIAKALLESSKNGDKQKEAMSAEAEAAKRRQDNKFNRFWKVGLASVAGAAVIGVTGGLAAPLVAGAVGSIMGGVGLGGVASFLGIFWMNGALVGALFGAYGAKMTGEMMDKYAKEVEDFRFIPLKEEWGEVFNAENPQDEQERRLRVTIGINGWLHSEQDVTKPWRIMSDDSEVFALRYEMKSLIALGHALRNLVESFAWKKLKLEILKRTVLATLLAALWPIQLLATASNVDNPFNHAHNRSRKAGQLLADALINKVQGERPVTLVGYSLGATAIYACLQSLAERHAFGLVDTVVLIGAPAPSAPAHWRTLRTVVSGKIFNVFSENDLILGFVYRAHSLSMGVAGLQAIPDVEGIENLDLSESVSGHLRYPDLTGEILRKCGFVGVKAAAEIEKDDLIKMKEHQVEGDLLNFDGAPAYEEPRSSQSPRQEEITSDLRGLNISPPGLVSPSQPPVQDKQPKDSGSENPPLPRRLTNQDDEEPVPKLPRRPTSNEEKPKTGAHDTASSPSLPDRPTASQRETAHSLPRRPSETEKQANPPLPRRPTEPRDEDLASWMEDRPWTPDSNRTDDEEFGGIVMVNYDTDGSSK</sequence>
<evidence type="ECO:0008006" key="10">
    <source>
        <dbReference type="Google" id="ProtNLM"/>
    </source>
</evidence>
<feature type="transmembrane region" description="Helical" evidence="7">
    <location>
        <begin position="297"/>
        <end position="320"/>
    </location>
</feature>
<evidence type="ECO:0000313" key="8">
    <source>
        <dbReference type="EMBL" id="KAJ4315468.1"/>
    </source>
</evidence>
<organism evidence="8 9">
    <name type="scientific">Fusarium piperis</name>
    <dbReference type="NCBI Taxonomy" id="1435070"/>
    <lineage>
        <taxon>Eukaryota</taxon>
        <taxon>Fungi</taxon>
        <taxon>Dikarya</taxon>
        <taxon>Ascomycota</taxon>
        <taxon>Pezizomycotina</taxon>
        <taxon>Sordariomycetes</taxon>
        <taxon>Hypocreomycetidae</taxon>
        <taxon>Hypocreales</taxon>
        <taxon>Nectriaceae</taxon>
        <taxon>Fusarium</taxon>
        <taxon>Fusarium solani species complex</taxon>
    </lineage>
</organism>
<evidence type="ECO:0000256" key="1">
    <source>
        <dbReference type="ARBA" id="ARBA00004141"/>
    </source>
</evidence>
<evidence type="ECO:0000256" key="4">
    <source>
        <dbReference type="ARBA" id="ARBA00022989"/>
    </source>
</evidence>
<feature type="compositionally biased region" description="Polar residues" evidence="6">
    <location>
        <begin position="722"/>
        <end position="737"/>
    </location>
</feature>
<feature type="compositionally biased region" description="Basic and acidic residues" evidence="6">
    <location>
        <begin position="52"/>
        <end position="70"/>
    </location>
</feature>
<dbReference type="EMBL" id="JAPEUR010000203">
    <property type="protein sequence ID" value="KAJ4315468.1"/>
    <property type="molecule type" value="Genomic_DNA"/>
</dbReference>
<dbReference type="Proteomes" id="UP001140502">
    <property type="component" value="Unassembled WGS sequence"/>
</dbReference>
<proteinExistence type="inferred from homology"/>
<feature type="transmembrane region" description="Helical" evidence="7">
    <location>
        <begin position="256"/>
        <end position="277"/>
    </location>
</feature>
<name>A0A9W8W8A1_9HYPO</name>
<dbReference type="GO" id="GO:0016020">
    <property type="term" value="C:membrane"/>
    <property type="evidence" value="ECO:0007669"/>
    <property type="project" value="UniProtKB-SubCell"/>
</dbReference>
<dbReference type="Gene3D" id="3.40.50.1820">
    <property type="entry name" value="alpha/beta hydrolase"/>
    <property type="match status" value="1"/>
</dbReference>
<keyword evidence="5 7" id="KW-0472">Membrane</keyword>
<dbReference type="AlphaFoldDB" id="A0A9W8W8A1"/>
<keyword evidence="4 7" id="KW-1133">Transmembrane helix</keyword>
<evidence type="ECO:0000313" key="9">
    <source>
        <dbReference type="Proteomes" id="UP001140502"/>
    </source>
</evidence>
<accession>A0A9W8W8A1</accession>
<evidence type="ECO:0000256" key="3">
    <source>
        <dbReference type="ARBA" id="ARBA00022692"/>
    </source>
</evidence>
<feature type="compositionally biased region" description="Basic and acidic residues" evidence="6">
    <location>
        <begin position="761"/>
        <end position="779"/>
    </location>
</feature>
<dbReference type="PANTHER" id="PTHR17920:SF22">
    <property type="entry name" value="DUF726 DOMAIN PROTEIN (AFU_ORTHOLOGUE AFUA_2G12860)"/>
    <property type="match status" value="1"/>
</dbReference>
<dbReference type="SUPFAM" id="SSF53474">
    <property type="entry name" value="alpha/beta-Hydrolases"/>
    <property type="match status" value="1"/>
</dbReference>
<reference evidence="8" key="1">
    <citation type="submission" date="2022-10" db="EMBL/GenBank/DDBJ databases">
        <title>Tapping the CABI collections for fungal endophytes: first genome assemblies for Collariella, Neodidymelliopsis, Ascochyta clinopodiicola, Didymella pomorum, Didymosphaeria variabile, Neocosmospora piperis and Neocucurbitaria cava.</title>
        <authorList>
            <person name="Hill R."/>
        </authorList>
    </citation>
    <scope>NUCLEOTIDE SEQUENCE</scope>
    <source>
        <strain evidence="8">IMI 366586</strain>
    </source>
</reference>
<evidence type="ECO:0000256" key="7">
    <source>
        <dbReference type="SAM" id="Phobius"/>
    </source>
</evidence>
<comment type="subcellular location">
    <subcellularLocation>
        <location evidence="1">Membrane</location>
        <topology evidence="1">Multi-pass membrane protein</topology>
    </subcellularLocation>
</comment>
<feature type="region of interest" description="Disordered" evidence="6">
    <location>
        <begin position="44"/>
        <end position="78"/>
    </location>
</feature>
<keyword evidence="9" id="KW-1185">Reference proteome</keyword>
<protein>
    <recommendedName>
        <fullName evidence="10">Membrane protein C6F6.13c</fullName>
    </recommendedName>
</protein>
<dbReference type="Pfam" id="PF05277">
    <property type="entry name" value="DUF726"/>
    <property type="match status" value="1"/>
</dbReference>
<evidence type="ECO:0000256" key="6">
    <source>
        <dbReference type="SAM" id="MobiDB-lite"/>
    </source>
</evidence>